<organism evidence="1">
    <name type="scientific">Solanum lycopersicum</name>
    <name type="common">Tomato</name>
    <name type="synonym">Lycopersicon esculentum</name>
    <dbReference type="NCBI Taxonomy" id="4081"/>
    <lineage>
        <taxon>Eukaryota</taxon>
        <taxon>Viridiplantae</taxon>
        <taxon>Streptophyta</taxon>
        <taxon>Embryophyta</taxon>
        <taxon>Tracheophyta</taxon>
        <taxon>Spermatophyta</taxon>
        <taxon>Magnoliopsida</taxon>
        <taxon>eudicotyledons</taxon>
        <taxon>Gunneridae</taxon>
        <taxon>Pentapetalae</taxon>
        <taxon>asterids</taxon>
        <taxon>lamiids</taxon>
        <taxon>Solanales</taxon>
        <taxon>Solanaceae</taxon>
        <taxon>Solanoideae</taxon>
        <taxon>Solaneae</taxon>
        <taxon>Solanum</taxon>
        <taxon>Solanum subgen. Lycopersicon</taxon>
    </lineage>
</organism>
<name>A0A3Q7F9Z9_SOLLC</name>
<sequence>MMRGWTAIMTHASLHAITRPMVQAIVTAETLNSNSTSGRTTLASLASLEQTAPVEFSSLSYHPISKLCAAELAELDLLTIDSLLLLVFCTSWSEVNPEFKFDGAKTVFLFVGAIEISSLGFSVCWRRTKEVYSPSSSSISSSSALRIVERRWAMMIVVRPTAALSRASCTTRSDSESSALVASSRRSILGDLIMALAIAILCFCPPDI</sequence>
<proteinExistence type="predicted"/>
<protein>
    <submittedName>
        <fullName evidence="1">Uncharacterized protein</fullName>
    </submittedName>
</protein>
<dbReference type="AntiFam" id="ANF00062">
    <property type="entry name" value="Shadow ORF (opposite ABC transporter protein)"/>
</dbReference>
<reference evidence="1" key="1">
    <citation type="journal article" date="2012" name="Nature">
        <title>The tomato genome sequence provides insights into fleshy fruit evolution.</title>
        <authorList>
            <consortium name="Tomato Genome Consortium"/>
        </authorList>
    </citation>
    <scope>NUCLEOTIDE SEQUENCE [LARGE SCALE GENOMIC DNA]</scope>
    <source>
        <strain evidence="1">cv. Heinz 1706</strain>
    </source>
</reference>
<evidence type="ECO:0000313" key="1">
    <source>
        <dbReference type="EnsemblPlants" id="Solyc02g087415.1.1"/>
    </source>
</evidence>
<dbReference type="InParanoid" id="A0A3Q7F9Z9"/>
<dbReference type="AlphaFoldDB" id="A0A3Q7F9Z9"/>
<dbReference type="EnsemblPlants" id="Solyc02g087415.1.1">
    <property type="protein sequence ID" value="Solyc02g087415.1.1"/>
    <property type="gene ID" value="Solyc02g087415.1"/>
</dbReference>
<keyword evidence="2" id="KW-1185">Reference proteome</keyword>
<reference evidence="1" key="2">
    <citation type="submission" date="2019-01" db="UniProtKB">
        <authorList>
            <consortium name="EnsemblPlants"/>
        </authorList>
    </citation>
    <scope>IDENTIFICATION</scope>
    <source>
        <strain evidence="1">cv. Heinz 1706</strain>
    </source>
</reference>
<accession>A0A3Q7F9Z9</accession>
<dbReference type="Gramene" id="Solyc02g087415.1.1">
    <property type="protein sequence ID" value="Solyc02g087415.1.1"/>
    <property type="gene ID" value="Solyc02g087415.1"/>
</dbReference>
<dbReference type="Proteomes" id="UP000004994">
    <property type="component" value="Chromosome 2"/>
</dbReference>
<evidence type="ECO:0000313" key="2">
    <source>
        <dbReference type="Proteomes" id="UP000004994"/>
    </source>
</evidence>